<dbReference type="InterPro" id="IPR011760">
    <property type="entry name" value="PsdUridine_synth_TruD_insert"/>
</dbReference>
<dbReference type="NCBIfam" id="TIGR00094">
    <property type="entry name" value="tRNA_TruD_broad"/>
    <property type="match status" value="1"/>
</dbReference>
<evidence type="ECO:0000256" key="3">
    <source>
        <dbReference type="ARBA" id="ARBA00023235"/>
    </source>
</evidence>
<dbReference type="Pfam" id="PF01142">
    <property type="entry name" value="TruD"/>
    <property type="match status" value="2"/>
</dbReference>
<dbReference type="PROSITE" id="PS50984">
    <property type="entry name" value="TRUD"/>
    <property type="match status" value="1"/>
</dbReference>
<dbReference type="InterPro" id="IPR001656">
    <property type="entry name" value="PsdUridine_synth_TruD"/>
</dbReference>
<comment type="similarity">
    <text evidence="1">Belongs to the pseudouridine synthase TruD family.</text>
</comment>
<dbReference type="PANTHER" id="PTHR13326">
    <property type="entry name" value="TRNA PSEUDOURIDINE SYNTHASE D"/>
    <property type="match status" value="1"/>
</dbReference>
<sequence>MKKKNNKSAQKNKNKSSRPDSGKELKKPHDKNAAAVKQSNRQNFDLKINLKENEVGITEYVSPGEGFQGILKSRYSDFHVNEIDLNGQVLQLNDSTVPQQKKHDELNPEELDAARSRVKDVITDEIWVKIKHLFDEKSSKVGKSENCEIFIDATDFNKDTRTDVHQIIKKLYGSKLISTTVAGEREGKDPSKKFIKITESKNGGGKDNEPHYMELSMSSNFIKERNNWSFSGDYVHFLVYKENMDTSEVATGLANRLNLKPSQVNYSGTKDKRAKTTQKFCIKKRSPKQILGSVRHMPGVRVGNFEFSKQVLKLGDLKGNRFRIALRHLIGERAMIENALKNIKDKGFINYFGLQRFGNCASVPTFEVGVALLKSDYKLACELILKPRENDLPFLKCIREIWWKNRDSKVASSMFRNDKLIEKKLLDGLAQYGENDYSSALRKLPRNMLLLYPHAFQSLVFNTLASRRIREFGLQLIIGDLVYRNKDEPNIELEDLQMEDLEEDDNSVEELKSSTSVVEKESLFKRKVKPLTESDIQSENYTIYDVVLPLPGYDVTYPDNIVNSWYEEFLEKYGLSSQSLKHNVKTYSMPGAYRKLLLKPTDMSWEFRRYSTPQETLIASDWEILKDREQAKKINTTETNDAEHSALLLDFCLPSSAYATMVLRELMKCDTSASGQTILEETALKKAFDKGAKELTKRKAENITEASDASNIKQAKVENDAKEDEVSNLLDEAEVTNKI</sequence>
<evidence type="ECO:0000256" key="1">
    <source>
        <dbReference type="ARBA" id="ARBA00007953"/>
    </source>
</evidence>
<dbReference type="STRING" id="7395.A0A1A9UJD1"/>
<evidence type="ECO:0000256" key="2">
    <source>
        <dbReference type="ARBA" id="ARBA00022694"/>
    </source>
</evidence>
<dbReference type="EnsemblMetazoa" id="GAUT006707-RA">
    <property type="protein sequence ID" value="GAUT006707-PA"/>
    <property type="gene ID" value="GAUT006707"/>
</dbReference>
<evidence type="ECO:0000313" key="7">
    <source>
        <dbReference type="EnsemblMetazoa" id="GAUT006707-PA"/>
    </source>
</evidence>
<dbReference type="CDD" id="cd02576">
    <property type="entry name" value="PseudoU_synth_ScPUS7"/>
    <property type="match status" value="1"/>
</dbReference>
<dbReference type="InterPro" id="IPR042214">
    <property type="entry name" value="TruD_catalytic"/>
</dbReference>
<dbReference type="InterPro" id="IPR020103">
    <property type="entry name" value="PsdUridine_synth_cat_dom_sf"/>
</dbReference>
<dbReference type="AlphaFoldDB" id="A0A1A9UJD1"/>
<feature type="domain" description="TRUD" evidence="6">
    <location>
        <begin position="347"/>
        <end position="599"/>
    </location>
</feature>
<evidence type="ECO:0000259" key="6">
    <source>
        <dbReference type="PROSITE" id="PS50984"/>
    </source>
</evidence>
<dbReference type="GO" id="GO:0008033">
    <property type="term" value="P:tRNA processing"/>
    <property type="evidence" value="ECO:0007669"/>
    <property type="project" value="UniProtKB-KW"/>
</dbReference>
<dbReference type="SUPFAM" id="SSF55120">
    <property type="entry name" value="Pseudouridine synthase"/>
    <property type="match status" value="1"/>
</dbReference>
<evidence type="ECO:0000256" key="4">
    <source>
        <dbReference type="ARBA" id="ARBA00036943"/>
    </source>
</evidence>
<organism evidence="7 8">
    <name type="scientific">Glossina austeni</name>
    <name type="common">Savannah tsetse fly</name>
    <dbReference type="NCBI Taxonomy" id="7395"/>
    <lineage>
        <taxon>Eukaryota</taxon>
        <taxon>Metazoa</taxon>
        <taxon>Ecdysozoa</taxon>
        <taxon>Arthropoda</taxon>
        <taxon>Hexapoda</taxon>
        <taxon>Insecta</taxon>
        <taxon>Pterygota</taxon>
        <taxon>Neoptera</taxon>
        <taxon>Endopterygota</taxon>
        <taxon>Diptera</taxon>
        <taxon>Brachycera</taxon>
        <taxon>Muscomorpha</taxon>
        <taxon>Hippoboscoidea</taxon>
        <taxon>Glossinidae</taxon>
        <taxon>Glossina</taxon>
    </lineage>
</organism>
<keyword evidence="8" id="KW-1185">Reference proteome</keyword>
<name>A0A1A9UJD1_GLOAU</name>
<dbReference type="GO" id="GO:0003723">
    <property type="term" value="F:RNA binding"/>
    <property type="evidence" value="ECO:0007669"/>
    <property type="project" value="InterPro"/>
</dbReference>
<dbReference type="PIRSF" id="PIRSF037016">
    <property type="entry name" value="Pseudouridin_synth_euk_prd"/>
    <property type="match status" value="1"/>
</dbReference>
<dbReference type="GO" id="GO:0005634">
    <property type="term" value="C:nucleus"/>
    <property type="evidence" value="ECO:0007669"/>
    <property type="project" value="TreeGrafter"/>
</dbReference>
<feature type="region of interest" description="Disordered" evidence="5">
    <location>
        <begin position="1"/>
        <end position="40"/>
    </location>
</feature>
<feature type="compositionally biased region" description="Basic and acidic residues" evidence="5">
    <location>
        <begin position="17"/>
        <end position="32"/>
    </location>
</feature>
<accession>A0A1A9UJD1</accession>
<dbReference type="PANTHER" id="PTHR13326:SF31">
    <property type="entry name" value="PSEUDOURIDYLATE SYNTHASE 7 HOMOLOG"/>
    <property type="match status" value="1"/>
</dbReference>
<evidence type="ECO:0000256" key="5">
    <source>
        <dbReference type="SAM" id="MobiDB-lite"/>
    </source>
</evidence>
<dbReference type="Proteomes" id="UP000078200">
    <property type="component" value="Unassembled WGS sequence"/>
</dbReference>
<protein>
    <recommendedName>
        <fullName evidence="6">TRUD domain-containing protein</fullName>
    </recommendedName>
</protein>
<dbReference type="Gene3D" id="3.30.2350.20">
    <property type="entry name" value="TruD, catalytic domain"/>
    <property type="match status" value="2"/>
</dbReference>
<proteinExistence type="inferred from homology"/>
<feature type="compositionally biased region" description="Basic residues" evidence="5">
    <location>
        <begin position="1"/>
        <end position="16"/>
    </location>
</feature>
<dbReference type="GO" id="GO:0009982">
    <property type="term" value="F:pseudouridine synthase activity"/>
    <property type="evidence" value="ECO:0007669"/>
    <property type="project" value="InterPro"/>
</dbReference>
<comment type="catalytic activity">
    <reaction evidence="4">
        <text>a uridine in tRNA = a pseudouridine in tRNA</text>
        <dbReference type="Rhea" id="RHEA:54572"/>
        <dbReference type="Rhea" id="RHEA-COMP:13339"/>
        <dbReference type="Rhea" id="RHEA-COMP:13934"/>
        <dbReference type="ChEBI" id="CHEBI:65314"/>
        <dbReference type="ChEBI" id="CHEBI:65315"/>
    </reaction>
</comment>
<feature type="region of interest" description="Disordered" evidence="5">
    <location>
        <begin position="714"/>
        <end position="739"/>
    </location>
</feature>
<evidence type="ECO:0000313" key="8">
    <source>
        <dbReference type="Proteomes" id="UP000078200"/>
    </source>
</evidence>
<dbReference type="VEuPathDB" id="VectorBase:GAUT006707"/>
<keyword evidence="3" id="KW-0413">Isomerase</keyword>
<reference evidence="7" key="1">
    <citation type="submission" date="2020-05" db="UniProtKB">
        <authorList>
            <consortium name="EnsemblMetazoa"/>
        </authorList>
    </citation>
    <scope>IDENTIFICATION</scope>
    <source>
        <strain evidence="7">TTRI</strain>
    </source>
</reference>
<keyword evidence="2" id="KW-0819">tRNA processing</keyword>
<dbReference type="GO" id="GO:0001522">
    <property type="term" value="P:pseudouridine synthesis"/>
    <property type="evidence" value="ECO:0007669"/>
    <property type="project" value="InterPro"/>
</dbReference>